<keyword evidence="6 9" id="KW-0472">Membrane</keyword>
<evidence type="ECO:0000256" key="4">
    <source>
        <dbReference type="ARBA" id="ARBA00022692"/>
    </source>
</evidence>
<name>A0A364KSJ9_TALAM</name>
<evidence type="ECO:0000256" key="8">
    <source>
        <dbReference type="SAM" id="MobiDB-lite"/>
    </source>
</evidence>
<dbReference type="PROSITE" id="PS00217">
    <property type="entry name" value="SUGAR_TRANSPORT_2"/>
    <property type="match status" value="1"/>
</dbReference>
<evidence type="ECO:0000256" key="7">
    <source>
        <dbReference type="RuleBase" id="RU003346"/>
    </source>
</evidence>
<dbReference type="InterPro" id="IPR036259">
    <property type="entry name" value="MFS_trans_sf"/>
</dbReference>
<dbReference type="Proteomes" id="UP000249363">
    <property type="component" value="Unassembled WGS sequence"/>
</dbReference>
<evidence type="ECO:0000256" key="2">
    <source>
        <dbReference type="ARBA" id="ARBA00010992"/>
    </source>
</evidence>
<gene>
    <name evidence="11" type="ORF">BHQ10_002544</name>
</gene>
<evidence type="ECO:0000259" key="10">
    <source>
        <dbReference type="PROSITE" id="PS50850"/>
    </source>
</evidence>
<dbReference type="InterPro" id="IPR050360">
    <property type="entry name" value="MFS_Sugar_Transporters"/>
</dbReference>
<dbReference type="SUPFAM" id="SSF103473">
    <property type="entry name" value="MFS general substrate transporter"/>
    <property type="match status" value="1"/>
</dbReference>
<feature type="transmembrane region" description="Helical" evidence="9">
    <location>
        <begin position="134"/>
        <end position="151"/>
    </location>
</feature>
<feature type="region of interest" description="Disordered" evidence="8">
    <location>
        <begin position="493"/>
        <end position="535"/>
    </location>
</feature>
<feature type="transmembrane region" description="Helical" evidence="9">
    <location>
        <begin position="347"/>
        <end position="368"/>
    </location>
</feature>
<dbReference type="PANTHER" id="PTHR48022:SF77">
    <property type="entry name" value="MAJOR FACILITATOR SUPERFAMILY (MFS) PROFILE DOMAIN-CONTAINING PROTEIN"/>
    <property type="match status" value="1"/>
</dbReference>
<feature type="transmembrane region" description="Helical" evidence="9">
    <location>
        <begin position="380"/>
        <end position="405"/>
    </location>
</feature>
<proteinExistence type="inferred from homology"/>
<evidence type="ECO:0000313" key="11">
    <source>
        <dbReference type="EMBL" id="RAO66532.1"/>
    </source>
</evidence>
<dbReference type="GeneID" id="63791761"/>
<feature type="transmembrane region" description="Helical" evidence="9">
    <location>
        <begin position="317"/>
        <end position="338"/>
    </location>
</feature>
<feature type="transmembrane region" description="Helical" evidence="9">
    <location>
        <begin position="7"/>
        <end position="24"/>
    </location>
</feature>
<dbReference type="Gene3D" id="1.20.1250.20">
    <property type="entry name" value="MFS general substrate transporter like domains"/>
    <property type="match status" value="1"/>
</dbReference>
<reference evidence="11 12" key="1">
    <citation type="journal article" date="2017" name="Biotechnol. Biofuels">
        <title>Differential beta-glucosidase expression as a function of carbon source availability in Talaromyces amestolkiae: a genomic and proteomic approach.</title>
        <authorList>
            <person name="de Eugenio L.I."/>
            <person name="Mendez-Liter J.A."/>
            <person name="Nieto-Dominguez M."/>
            <person name="Alonso L."/>
            <person name="Gil-Munoz J."/>
            <person name="Barriuso J."/>
            <person name="Prieto A."/>
            <person name="Martinez M.J."/>
        </authorList>
    </citation>
    <scope>NUCLEOTIDE SEQUENCE [LARGE SCALE GENOMIC DNA]</scope>
    <source>
        <strain evidence="11 12">CIB</strain>
    </source>
</reference>
<evidence type="ECO:0000256" key="9">
    <source>
        <dbReference type="SAM" id="Phobius"/>
    </source>
</evidence>
<comment type="subcellular location">
    <subcellularLocation>
        <location evidence="1">Membrane</location>
        <topology evidence="1">Multi-pass membrane protein</topology>
    </subcellularLocation>
</comment>
<dbReference type="InterPro" id="IPR020846">
    <property type="entry name" value="MFS_dom"/>
</dbReference>
<evidence type="ECO:0000313" key="12">
    <source>
        <dbReference type="Proteomes" id="UP000249363"/>
    </source>
</evidence>
<evidence type="ECO:0000256" key="6">
    <source>
        <dbReference type="ARBA" id="ARBA00023136"/>
    </source>
</evidence>
<dbReference type="PRINTS" id="PR00171">
    <property type="entry name" value="SUGRTRNSPORT"/>
</dbReference>
<dbReference type="GO" id="GO:0005351">
    <property type="term" value="F:carbohydrate:proton symporter activity"/>
    <property type="evidence" value="ECO:0007669"/>
    <property type="project" value="TreeGrafter"/>
</dbReference>
<feature type="transmembrane region" description="Helical" evidence="9">
    <location>
        <begin position="163"/>
        <end position="181"/>
    </location>
</feature>
<dbReference type="PROSITE" id="PS50850">
    <property type="entry name" value="MFS"/>
    <property type="match status" value="1"/>
</dbReference>
<feature type="transmembrane region" description="Helical" evidence="9">
    <location>
        <begin position="193"/>
        <end position="215"/>
    </location>
</feature>
<feature type="domain" description="Major facilitator superfamily (MFS) profile" evidence="10">
    <location>
        <begin position="12"/>
        <end position="472"/>
    </location>
</feature>
<dbReference type="RefSeq" id="XP_040731049.1">
    <property type="nucleotide sequence ID" value="XM_040874702.1"/>
</dbReference>
<dbReference type="EMBL" id="MIKG01000003">
    <property type="protein sequence ID" value="RAO66532.1"/>
    <property type="molecule type" value="Genomic_DNA"/>
</dbReference>
<feature type="compositionally biased region" description="Basic and acidic residues" evidence="8">
    <location>
        <begin position="518"/>
        <end position="535"/>
    </location>
</feature>
<evidence type="ECO:0000256" key="3">
    <source>
        <dbReference type="ARBA" id="ARBA00022448"/>
    </source>
</evidence>
<dbReference type="InterPro" id="IPR005828">
    <property type="entry name" value="MFS_sugar_transport-like"/>
</dbReference>
<feature type="transmembrane region" description="Helical" evidence="9">
    <location>
        <begin position="104"/>
        <end position="122"/>
    </location>
</feature>
<feature type="transmembrane region" description="Helical" evidence="9">
    <location>
        <begin position="65"/>
        <end position="83"/>
    </location>
</feature>
<dbReference type="AlphaFoldDB" id="A0A364KSJ9"/>
<protein>
    <recommendedName>
        <fullName evidence="10">Major facilitator superfamily (MFS) profile domain-containing protein</fullName>
    </recommendedName>
</protein>
<dbReference type="Pfam" id="PF00083">
    <property type="entry name" value="Sugar_tr"/>
    <property type="match status" value="1"/>
</dbReference>
<accession>A0A364KSJ9</accession>
<dbReference type="NCBIfam" id="TIGR00879">
    <property type="entry name" value="SP"/>
    <property type="match status" value="1"/>
</dbReference>
<dbReference type="InterPro" id="IPR005829">
    <property type="entry name" value="Sugar_transporter_CS"/>
</dbReference>
<keyword evidence="5 9" id="KW-1133">Transmembrane helix</keyword>
<dbReference type="PANTHER" id="PTHR48022">
    <property type="entry name" value="PLASTIDIC GLUCOSE TRANSPORTER 4"/>
    <property type="match status" value="1"/>
</dbReference>
<keyword evidence="12" id="KW-1185">Reference proteome</keyword>
<dbReference type="FunFam" id="1.20.1250.20:FF:000078">
    <property type="entry name" value="MFS maltose transporter, putative"/>
    <property type="match status" value="1"/>
</dbReference>
<dbReference type="OrthoDB" id="6133115at2759"/>
<comment type="similarity">
    <text evidence="2 7">Belongs to the major facilitator superfamily. Sugar transporter (TC 2.A.1.1) family.</text>
</comment>
<feature type="transmembrane region" description="Helical" evidence="9">
    <location>
        <begin position="451"/>
        <end position="468"/>
    </location>
</feature>
<evidence type="ECO:0000256" key="1">
    <source>
        <dbReference type="ARBA" id="ARBA00004141"/>
    </source>
</evidence>
<dbReference type="InterPro" id="IPR003663">
    <property type="entry name" value="Sugar/inositol_transpt"/>
</dbReference>
<organism evidence="11 12">
    <name type="scientific">Talaromyces amestolkiae</name>
    <dbReference type="NCBI Taxonomy" id="1196081"/>
    <lineage>
        <taxon>Eukaryota</taxon>
        <taxon>Fungi</taxon>
        <taxon>Dikarya</taxon>
        <taxon>Ascomycota</taxon>
        <taxon>Pezizomycotina</taxon>
        <taxon>Eurotiomycetes</taxon>
        <taxon>Eurotiomycetidae</taxon>
        <taxon>Eurotiales</taxon>
        <taxon>Trichocomaceae</taxon>
        <taxon>Talaromyces</taxon>
        <taxon>Talaromyces sect. Talaromyces</taxon>
    </lineage>
</organism>
<keyword evidence="3 7" id="KW-0813">Transport</keyword>
<evidence type="ECO:0000256" key="5">
    <source>
        <dbReference type="ARBA" id="ARBA00022989"/>
    </source>
</evidence>
<feature type="transmembrane region" description="Helical" evidence="9">
    <location>
        <begin position="417"/>
        <end position="439"/>
    </location>
</feature>
<sequence length="535" mass="59439">MMCLQHPYAWLFCGFAALGAWLYGYDGVYFTGVTALGTSTYGKCTYNQGASDVFSREFGTQLSDGTYAISPASLSLMTSMINLGELVGSLSSATFNDYLGRKGSWLLGALFLSIGVVLQLVTSSQTSFISGGRAIMGFGVGIFCATSPLYIAEVAPTEVRGPLLMFWQLTLSVSQIVAAGINRGVSMNETNFAWRFPTGFQLLFPFFVFCMVWFIPESPRWLVRKNKVAKAEHSLRRIHREKENYDPASDIQQINDTLQQEIHLSGQGSWSSLIKDPIERRKVLYSAGALIAQQINGIQWFYYFGTVFSKAIGLSDPFLMTLIVFIIQLFVVLAALLLSNRIPRRPLMLTCTCIMMLSIFIVGCMGIHSDGNYVAPIYGKVIICFVIVEIVAANFSWGPLGWVIASEMAVGPNRNKIYAISVACFWISIWVTVFTLPYLYYSANLGPKTGFIYTGLCGISLSYVYFCVGEVTGRSMEEIEEFFQKGIPVTEWKNQPRRQNPQLHSSHEDPEMTGGENGAREMGKHESEAKEIELA</sequence>
<dbReference type="GO" id="GO:0016020">
    <property type="term" value="C:membrane"/>
    <property type="evidence" value="ECO:0007669"/>
    <property type="project" value="UniProtKB-SubCell"/>
</dbReference>
<comment type="caution">
    <text evidence="11">The sequence shown here is derived from an EMBL/GenBank/DDBJ whole genome shotgun (WGS) entry which is preliminary data.</text>
</comment>
<keyword evidence="4 9" id="KW-0812">Transmembrane</keyword>
<feature type="transmembrane region" description="Helical" evidence="9">
    <location>
        <begin position="283"/>
        <end position="305"/>
    </location>
</feature>